<dbReference type="PANTHER" id="PTHR36836">
    <property type="entry name" value="COLANIC ACID BIOSYNTHESIS PROTEIN WCAK"/>
    <property type="match status" value="1"/>
</dbReference>
<dbReference type="Proteomes" id="UP001302059">
    <property type="component" value="Unassembled WGS sequence"/>
</dbReference>
<dbReference type="RefSeq" id="WP_285525249.1">
    <property type="nucleotide sequence ID" value="NZ_JASNGB010000241.1"/>
</dbReference>
<dbReference type="EMBL" id="JASNGB010000241">
    <property type="protein sequence ID" value="MDL2345619.1"/>
    <property type="molecule type" value="Genomic_DNA"/>
</dbReference>
<reference evidence="2 3" key="1">
    <citation type="submission" date="2023-05" db="EMBL/GenBank/DDBJ databases">
        <authorList>
            <person name="Gao F."/>
        </authorList>
    </citation>
    <scope>NUCLEOTIDE SEQUENCE [LARGE SCALE GENOMIC DNA]</scope>
    <source>
        <strain evidence="2 3">MIMF12</strain>
    </source>
</reference>
<evidence type="ECO:0000259" key="1">
    <source>
        <dbReference type="Pfam" id="PF04230"/>
    </source>
</evidence>
<accession>A0ABT7JPS3</accession>
<dbReference type="Pfam" id="PF04230">
    <property type="entry name" value="PS_pyruv_trans"/>
    <property type="match status" value="1"/>
</dbReference>
<dbReference type="InterPro" id="IPR007345">
    <property type="entry name" value="Polysacch_pyruvyl_Trfase"/>
</dbReference>
<feature type="non-terminal residue" evidence="2">
    <location>
        <position position="1"/>
    </location>
</feature>
<sequence length="133" mass="13533">VRRLRAEGRRVTALSFMPGHDDAAAQALGADTVLSTRDPQEALDAIAASGFVIGVRLHAVILAAAAGVPFAGVAYDPKVAGFCADAGAPAHPVTPDAEALTAQALARTSPDWEAVAGMRGRARESFGWALTGG</sequence>
<feature type="domain" description="Polysaccharide pyruvyl transferase" evidence="1">
    <location>
        <begin position="13"/>
        <end position="77"/>
    </location>
</feature>
<gene>
    <name evidence="2" type="ORF">QOL99_15890</name>
</gene>
<evidence type="ECO:0000313" key="2">
    <source>
        <dbReference type="EMBL" id="MDL2345619.1"/>
    </source>
</evidence>
<protein>
    <submittedName>
        <fullName evidence="2">Polysaccharide pyruvyl transferase family protein</fullName>
    </submittedName>
</protein>
<organism evidence="2 3">
    <name type="scientific">Deinococcus rhizophilus</name>
    <dbReference type="NCBI Taxonomy" id="3049544"/>
    <lineage>
        <taxon>Bacteria</taxon>
        <taxon>Thermotogati</taxon>
        <taxon>Deinococcota</taxon>
        <taxon>Deinococci</taxon>
        <taxon>Deinococcales</taxon>
        <taxon>Deinococcaceae</taxon>
        <taxon>Deinococcus</taxon>
    </lineage>
</organism>
<dbReference type="PANTHER" id="PTHR36836:SF1">
    <property type="entry name" value="COLANIC ACID BIOSYNTHESIS PROTEIN WCAK"/>
    <property type="match status" value="1"/>
</dbReference>
<name>A0ABT7JPS3_9DEIO</name>
<keyword evidence="3" id="KW-1185">Reference proteome</keyword>
<proteinExistence type="predicted"/>
<dbReference type="GO" id="GO:0016740">
    <property type="term" value="F:transferase activity"/>
    <property type="evidence" value="ECO:0007669"/>
    <property type="project" value="UniProtKB-KW"/>
</dbReference>
<comment type="caution">
    <text evidence="2">The sequence shown here is derived from an EMBL/GenBank/DDBJ whole genome shotgun (WGS) entry which is preliminary data.</text>
</comment>
<evidence type="ECO:0000313" key="3">
    <source>
        <dbReference type="Proteomes" id="UP001302059"/>
    </source>
</evidence>
<keyword evidence="2" id="KW-0808">Transferase</keyword>